<dbReference type="PROSITE" id="PS50011">
    <property type="entry name" value="PROTEIN_KINASE_DOM"/>
    <property type="match status" value="1"/>
</dbReference>
<dbReference type="GO" id="GO:0031179">
    <property type="term" value="P:peptide modification"/>
    <property type="evidence" value="ECO:0007669"/>
    <property type="project" value="InterPro"/>
</dbReference>
<dbReference type="InterPro" id="IPR000719">
    <property type="entry name" value="Prot_kinase_dom"/>
</dbReference>
<evidence type="ECO:0000259" key="1">
    <source>
        <dbReference type="PROSITE" id="PS50011"/>
    </source>
</evidence>
<dbReference type="InterPro" id="IPR011009">
    <property type="entry name" value="Kinase-like_dom_sf"/>
</dbReference>
<dbReference type="RefSeq" id="WP_160592943.1">
    <property type="nucleotide sequence ID" value="NZ_CP047895.1"/>
</dbReference>
<evidence type="ECO:0000313" key="2">
    <source>
        <dbReference type="EMBL" id="QHL91013.1"/>
    </source>
</evidence>
<dbReference type="EMBL" id="CP047895">
    <property type="protein sequence ID" value="QHL91013.1"/>
    <property type="molecule type" value="Genomic_DNA"/>
</dbReference>
<dbReference type="Gene3D" id="1.10.510.10">
    <property type="entry name" value="Transferase(Phosphotransferase) domain 1"/>
    <property type="match status" value="1"/>
</dbReference>
<accession>A0A7Z2NW97</accession>
<dbReference type="GO" id="GO:0005524">
    <property type="term" value="F:ATP binding"/>
    <property type="evidence" value="ECO:0007669"/>
    <property type="project" value="InterPro"/>
</dbReference>
<evidence type="ECO:0000313" key="3">
    <source>
        <dbReference type="Proteomes" id="UP000464468"/>
    </source>
</evidence>
<dbReference type="Gene3D" id="1.50.10.10">
    <property type="match status" value="1"/>
</dbReference>
<dbReference type="GO" id="GO:0005975">
    <property type="term" value="P:carbohydrate metabolic process"/>
    <property type="evidence" value="ECO:0007669"/>
    <property type="project" value="InterPro"/>
</dbReference>
<dbReference type="GO" id="GO:0004672">
    <property type="term" value="F:protein kinase activity"/>
    <property type="evidence" value="ECO:0007669"/>
    <property type="project" value="InterPro"/>
</dbReference>
<sequence length="519" mass="55626">MIGDLSPTNILVDKDSGTVRLIDFEGAFRPGVDTPQDIHTPGFRSAAAGRARENSFADDIYAVGVIMMYSMFPIAAMAHLRRDVFDTVLPVLVADIGWADTPVLEVARGLIAQRLTCQQALALLDRPARIAAPLPRVAHDRPDAVPARPDLAEVEQGLAGFIAANCRLDDKYTLFPIDPYGLHSNPLGFGFGASGIVSTLHSVGVALPDPAVQRYRREIAAVDPDDLPPGLLIGTAGMALGLMGAGDPGAARRFLDHANASPLARGHHSLYYGMAGIGMVNLLGHQLFGDAAYLARAVELAEALRATARRDARGVHWHDGGGIRIGFGYGQSGVALFLLRLSQMLGAPEWRALGSEALDFDLAFGHEVEPGIVSFPESPENRTTLEQYIEQGSAGIAKVAIRYGRIDGIGALLADLDRKYSGFPGLIYGLSGFVDVLTDAHLYSGDARYLEMARRPVQGLLDLYLFRTEDGLAMPGENLFRISCDYATGLAGVVRTLNRRRRLIGDAFCLDGLDGLAVA</sequence>
<feature type="domain" description="Protein kinase" evidence="1">
    <location>
        <begin position="1"/>
        <end position="162"/>
    </location>
</feature>
<proteinExistence type="predicted"/>
<keyword evidence="3" id="KW-1185">Reference proteome</keyword>
<protein>
    <recommendedName>
        <fullName evidence="1">Protein kinase domain-containing protein</fullName>
    </recommendedName>
</protein>
<organism evidence="2 3">
    <name type="scientific">Sphingomonas changnyeongensis</name>
    <dbReference type="NCBI Taxonomy" id="2698679"/>
    <lineage>
        <taxon>Bacteria</taxon>
        <taxon>Pseudomonadati</taxon>
        <taxon>Pseudomonadota</taxon>
        <taxon>Alphaproteobacteria</taxon>
        <taxon>Sphingomonadales</taxon>
        <taxon>Sphingomonadaceae</taxon>
        <taxon>Sphingomonas</taxon>
    </lineage>
</organism>
<dbReference type="Proteomes" id="UP000464468">
    <property type="component" value="Chromosome"/>
</dbReference>
<dbReference type="KEGG" id="schy:GVO57_09510"/>
<dbReference type="InterPro" id="IPR007822">
    <property type="entry name" value="LANC-like"/>
</dbReference>
<gene>
    <name evidence="2" type="ORF">GVO57_09510</name>
</gene>
<dbReference type="InterPro" id="IPR012341">
    <property type="entry name" value="6hp_glycosidase-like_sf"/>
</dbReference>
<reference evidence="2 3" key="1">
    <citation type="submission" date="2020-01" db="EMBL/GenBank/DDBJ databases">
        <title>Sphingomonas sp. C33 whole genome sequece.</title>
        <authorList>
            <person name="Park C."/>
        </authorList>
    </citation>
    <scope>NUCLEOTIDE SEQUENCE [LARGE SCALE GENOMIC DNA]</scope>
    <source>
        <strain evidence="2 3">C33</strain>
    </source>
</reference>
<dbReference type="AlphaFoldDB" id="A0A7Z2NW97"/>
<dbReference type="SUPFAM" id="SSF56112">
    <property type="entry name" value="Protein kinase-like (PK-like)"/>
    <property type="match status" value="1"/>
</dbReference>
<dbReference type="CDD" id="cd04791">
    <property type="entry name" value="LanC_SerThrkinase"/>
    <property type="match status" value="1"/>
</dbReference>
<name>A0A7Z2NW97_9SPHN</name>
<dbReference type="InterPro" id="IPR058053">
    <property type="entry name" value="RamC_C"/>
</dbReference>
<dbReference type="SMART" id="SM01260">
    <property type="entry name" value="LANC_like"/>
    <property type="match status" value="1"/>
</dbReference>
<dbReference type="SUPFAM" id="SSF158745">
    <property type="entry name" value="LanC-like"/>
    <property type="match status" value="1"/>
</dbReference>